<feature type="transmembrane region" description="Helical" evidence="6">
    <location>
        <begin position="341"/>
        <end position="359"/>
    </location>
</feature>
<feature type="transmembrane region" description="Helical" evidence="6">
    <location>
        <begin position="428"/>
        <end position="448"/>
    </location>
</feature>
<evidence type="ECO:0000259" key="7">
    <source>
        <dbReference type="Pfam" id="PF02687"/>
    </source>
</evidence>
<feature type="domain" description="ABC3 transporter permease C-terminal" evidence="7">
    <location>
        <begin position="684"/>
        <end position="797"/>
    </location>
</feature>
<organism evidence="9 10">
    <name type="scientific">Sunxiuqinia elliptica</name>
    <dbReference type="NCBI Taxonomy" id="655355"/>
    <lineage>
        <taxon>Bacteria</taxon>
        <taxon>Pseudomonadati</taxon>
        <taxon>Bacteroidota</taxon>
        <taxon>Bacteroidia</taxon>
        <taxon>Marinilabiliales</taxon>
        <taxon>Prolixibacteraceae</taxon>
        <taxon>Sunxiuqinia</taxon>
    </lineage>
</organism>
<dbReference type="AlphaFoldDB" id="A0A1I2AG10"/>
<keyword evidence="3 6" id="KW-0812">Transmembrane</keyword>
<gene>
    <name evidence="9" type="ORF">SAMN05216283_101114</name>
</gene>
<dbReference type="InterPro" id="IPR025857">
    <property type="entry name" value="MacB_PCD"/>
</dbReference>
<dbReference type="GO" id="GO:0005886">
    <property type="term" value="C:plasma membrane"/>
    <property type="evidence" value="ECO:0007669"/>
    <property type="project" value="UniProtKB-SubCell"/>
</dbReference>
<keyword evidence="4 6" id="KW-1133">Transmembrane helix</keyword>
<evidence type="ECO:0000259" key="8">
    <source>
        <dbReference type="Pfam" id="PF12704"/>
    </source>
</evidence>
<feature type="transmembrane region" description="Helical" evidence="6">
    <location>
        <begin position="380"/>
        <end position="401"/>
    </location>
</feature>
<feature type="transmembrane region" description="Helical" evidence="6">
    <location>
        <begin position="767"/>
        <end position="787"/>
    </location>
</feature>
<protein>
    <submittedName>
        <fullName evidence="9">Putative ABC transport system permease protein</fullName>
    </submittedName>
</protein>
<dbReference type="Pfam" id="PF12704">
    <property type="entry name" value="MacB_PCD"/>
    <property type="match status" value="2"/>
</dbReference>
<evidence type="ECO:0000256" key="2">
    <source>
        <dbReference type="ARBA" id="ARBA00022475"/>
    </source>
</evidence>
<comment type="subcellular location">
    <subcellularLocation>
        <location evidence="1">Cell membrane</location>
        <topology evidence="1">Multi-pass membrane protein</topology>
    </subcellularLocation>
</comment>
<dbReference type="PANTHER" id="PTHR30572:SF18">
    <property type="entry name" value="ABC-TYPE MACROLIDE FAMILY EXPORT SYSTEM PERMEASE COMPONENT 2"/>
    <property type="match status" value="1"/>
</dbReference>
<dbReference type="PANTHER" id="PTHR30572">
    <property type="entry name" value="MEMBRANE COMPONENT OF TRANSPORTER-RELATED"/>
    <property type="match status" value="1"/>
</dbReference>
<dbReference type="InterPro" id="IPR050250">
    <property type="entry name" value="Macrolide_Exporter_MacB"/>
</dbReference>
<keyword evidence="5 6" id="KW-0472">Membrane</keyword>
<evidence type="ECO:0000256" key="1">
    <source>
        <dbReference type="ARBA" id="ARBA00004651"/>
    </source>
</evidence>
<feature type="domain" description="ABC3 transporter permease C-terminal" evidence="7">
    <location>
        <begin position="291"/>
        <end position="406"/>
    </location>
</feature>
<evidence type="ECO:0000313" key="9">
    <source>
        <dbReference type="EMBL" id="SFE42901.1"/>
    </source>
</evidence>
<dbReference type="STRING" id="655355.SAMN05216283_101114"/>
<evidence type="ECO:0000256" key="4">
    <source>
        <dbReference type="ARBA" id="ARBA00022989"/>
    </source>
</evidence>
<evidence type="ECO:0000256" key="5">
    <source>
        <dbReference type="ARBA" id="ARBA00023136"/>
    </source>
</evidence>
<dbReference type="InterPro" id="IPR003838">
    <property type="entry name" value="ABC3_permease_C"/>
</dbReference>
<dbReference type="GO" id="GO:0022857">
    <property type="term" value="F:transmembrane transporter activity"/>
    <property type="evidence" value="ECO:0007669"/>
    <property type="project" value="TreeGrafter"/>
</dbReference>
<dbReference type="RefSeq" id="WP_093917872.1">
    <property type="nucleotide sequence ID" value="NZ_FONW01000001.1"/>
</dbReference>
<dbReference type="Pfam" id="PF02687">
    <property type="entry name" value="FtsX"/>
    <property type="match status" value="2"/>
</dbReference>
<feature type="transmembrane region" description="Helical" evidence="6">
    <location>
        <begin position="285"/>
        <end position="304"/>
    </location>
</feature>
<feature type="transmembrane region" description="Helical" evidence="6">
    <location>
        <begin position="681"/>
        <end position="701"/>
    </location>
</feature>
<accession>A0A1I2AG10</accession>
<feature type="domain" description="MacB-like periplasmic core" evidence="8">
    <location>
        <begin position="20"/>
        <end position="239"/>
    </location>
</feature>
<evidence type="ECO:0000256" key="6">
    <source>
        <dbReference type="SAM" id="Phobius"/>
    </source>
</evidence>
<feature type="transmembrane region" description="Helical" evidence="6">
    <location>
        <begin position="733"/>
        <end position="755"/>
    </location>
</feature>
<dbReference type="Proteomes" id="UP000198964">
    <property type="component" value="Unassembled WGS sequence"/>
</dbReference>
<name>A0A1I2AG10_9BACT</name>
<dbReference type="EMBL" id="FONW01000001">
    <property type="protein sequence ID" value="SFE42901.1"/>
    <property type="molecule type" value="Genomic_DNA"/>
</dbReference>
<keyword evidence="10" id="KW-1185">Reference proteome</keyword>
<reference evidence="9 10" key="1">
    <citation type="submission" date="2016-10" db="EMBL/GenBank/DDBJ databases">
        <authorList>
            <person name="de Groot N.N."/>
        </authorList>
    </citation>
    <scope>NUCLEOTIDE SEQUENCE [LARGE SCALE GENOMIC DNA]</scope>
    <source>
        <strain evidence="9 10">CGMCC 1.9156</strain>
    </source>
</reference>
<evidence type="ECO:0000313" key="10">
    <source>
        <dbReference type="Proteomes" id="UP000198964"/>
    </source>
</evidence>
<proteinExistence type="predicted"/>
<evidence type="ECO:0000256" key="3">
    <source>
        <dbReference type="ARBA" id="ARBA00022692"/>
    </source>
</evidence>
<sequence length="804" mass="91208">MFQHYWKIAFRNQAKNKLFSIINLFGLAIGLAVAVLILNYVSFEYSFDGMHSKRDRIYRVESQFYEGDVLTDDWATSSFGYGSAIQNEMTGVEDYVRIGVHNMEQVVSYQEKRSRETGIAYTGPSFFSVFDFQLLEGDVASQLERPNTVVITRDVAHRFFKDENPIGKILTFASGSSFQGYEVTGVVENFPQNSHIRYNYLISYTSLPDWMREYWYIHEAYTYVELSPGKNPADLEAAFPQMAEKYKTGDALKNKKWGVSLVPLSDIRLNPQKQYERETKGNQRALVTLVIIAIVILLTAWINYVNLTTARSMERAKDVGVRKVSGAFRLQLIRQYMTESWIVNLLAILLAAILVLALRPLFNQLIGESVGLFILKEPRFWISTILMLLLGIVASGFYPAFVMTRVKPAVILKGNYFNSGSAGTTRQILVVFQFAASLFLICGTFIVYKQVRFMQEQDLGVDINQTIVLKYPVSRDELGQKVAMFADNLKQENNIQSATVAGSVPGMEVAYFASNRLQGDETQHRLFEMLTVDDHFVETFDFELAAGRSFQRGFGNDQQNILLNEAALASFGFVKPDEAIGQRVMLEGEAEPAEIIGVVKNWHQRGLSNAHTPIIFLMNGRIGWIGPRFIAVKTAGKDYDAILSLLEQRWNSYFPESSFDYFFLDQFFDQQYKTDRRFGRIVSVFTGLAFFISMLGLWALATFTASKKVKEVGVRKVLGAQVGHVVFLFSKEIVTLLLIAIVIAVPISVFAMKSWLLNYAFRTEISWWVYLLGGALTLGIAMLTIAWQSWKAATRNPVEALRYE</sequence>
<keyword evidence="2" id="KW-1003">Cell membrane</keyword>
<feature type="transmembrane region" description="Helical" evidence="6">
    <location>
        <begin position="20"/>
        <end position="43"/>
    </location>
</feature>
<feature type="domain" description="MacB-like periplasmic core" evidence="8">
    <location>
        <begin position="498"/>
        <end position="634"/>
    </location>
</feature>